<feature type="binding site" evidence="6">
    <location>
        <begin position="23"/>
        <end position="30"/>
    </location>
    <ligand>
        <name>ATP</name>
        <dbReference type="ChEBI" id="CHEBI:30616"/>
    </ligand>
</feature>
<dbReference type="OrthoDB" id="384988at2"/>
<dbReference type="PANTHER" id="PTHR11070:SF2">
    <property type="entry name" value="ATP-DEPENDENT DNA HELICASE SRS2"/>
    <property type="match status" value="1"/>
</dbReference>
<dbReference type="eggNOG" id="COG0210">
    <property type="taxonomic scope" value="Bacteria"/>
</dbReference>
<dbReference type="SUPFAM" id="SSF52540">
    <property type="entry name" value="P-loop containing nucleoside triphosphate hydrolases"/>
    <property type="match status" value="1"/>
</dbReference>
<accession>Q5NYH5</accession>
<dbReference type="Pfam" id="PF13538">
    <property type="entry name" value="UvrD_C_2"/>
    <property type="match status" value="1"/>
</dbReference>
<gene>
    <name evidence="8" type="ORF">ebA6583</name>
</gene>
<evidence type="ECO:0000256" key="2">
    <source>
        <dbReference type="ARBA" id="ARBA00022801"/>
    </source>
</evidence>
<evidence type="ECO:0000256" key="4">
    <source>
        <dbReference type="ARBA" id="ARBA00022840"/>
    </source>
</evidence>
<dbReference type="KEGG" id="eba:ebA6583"/>
<keyword evidence="4 6" id="KW-0067">ATP-binding</keyword>
<dbReference type="GO" id="GO:0005524">
    <property type="term" value="F:ATP binding"/>
    <property type="evidence" value="ECO:0007669"/>
    <property type="project" value="UniProtKB-UniRule"/>
</dbReference>
<dbReference type="GO" id="GO:0043138">
    <property type="term" value="F:3'-5' DNA helicase activity"/>
    <property type="evidence" value="ECO:0007669"/>
    <property type="project" value="UniProtKB-EC"/>
</dbReference>
<reference evidence="8 9" key="1">
    <citation type="journal article" date="2005" name="Arch. Microbiol.">
        <title>The genome sequence of an anaerobic aromatic-degrading denitrifying bacterium, strain EbN1.</title>
        <authorList>
            <person name="Rabus R."/>
            <person name="Kube M."/>
            <person name="Heider J."/>
            <person name="Beck A."/>
            <person name="Heitmann K."/>
            <person name="Widdel F."/>
            <person name="Reinhardt R."/>
        </authorList>
    </citation>
    <scope>NUCLEOTIDE SEQUENCE [LARGE SCALE GENOMIC DNA]</scope>
    <source>
        <strain evidence="8 9">EbN1</strain>
    </source>
</reference>
<feature type="domain" description="UvrD-like helicase ATP-binding" evidence="7">
    <location>
        <begin position="2"/>
        <end position="241"/>
    </location>
</feature>
<dbReference type="GO" id="GO:0000725">
    <property type="term" value="P:recombinational repair"/>
    <property type="evidence" value="ECO:0007669"/>
    <property type="project" value="TreeGrafter"/>
</dbReference>
<dbReference type="InterPro" id="IPR014016">
    <property type="entry name" value="UvrD-like_ATP-bd"/>
</dbReference>
<keyword evidence="2 6" id="KW-0378">Hydrolase</keyword>
<dbReference type="SMART" id="SM00382">
    <property type="entry name" value="AAA"/>
    <property type="match status" value="1"/>
</dbReference>
<dbReference type="Proteomes" id="UP000006552">
    <property type="component" value="Chromosome"/>
</dbReference>
<sequence length="579" mass="63405">MALVICPQRQSVLDAIGPVLVTGGPGSGKTTIALAKAQRLIAVGLPPGQTVLFLSFSRAAVARVVEASKAQLPKASQSKLSIQTFHSFFWEILKAYGYLLGAPRRLRLLLPHDETAMRHQFESEGGNWATERERLFRKEGLVAFDLFSTKAHALLAASARLRSLFSCRHPMIVVDEAQDTADDQWQCVRLLSENTQLVCLADLDQQIYDFRPGVSSERITHIMEALQPLRVDLQGQNHRSPNSEIVTFANDMLLGTPRGAAYQGVSRMNFRANADRRDAAIRSAVGIAIQKAKAAATPNDVENLALLATWGRGVNIISRALNGDGTNKSIPHRVMIDEASVLLSSRMVAFLLEPRPAESAELTDLADALDLAAAVFRARGGNGNLSQAQRLAISATQSRAGTAPRANGVAAKLLDALRTLRVHNFSGEPKRDWIEARRILREAGANPLESIANDAEQLVAFQRGRRIASSLTDLWQSQGNYCNARTALDAALAEDQLLSGGNDLHGIQVMTVHKSKGKEFDAVIIFDDPNSSPLIFCPEDAPHPRCRRLLRVGITRARHHVLMLTDMYRPSELMTGHRL</sequence>
<dbReference type="InterPro" id="IPR003593">
    <property type="entry name" value="AAA+_ATPase"/>
</dbReference>
<evidence type="ECO:0000313" key="9">
    <source>
        <dbReference type="Proteomes" id="UP000006552"/>
    </source>
</evidence>
<dbReference type="InterPro" id="IPR027417">
    <property type="entry name" value="P-loop_NTPase"/>
</dbReference>
<dbReference type="Pfam" id="PF00580">
    <property type="entry name" value="UvrD-helicase"/>
    <property type="match status" value="2"/>
</dbReference>
<proteinExistence type="predicted"/>
<evidence type="ECO:0000313" key="8">
    <source>
        <dbReference type="EMBL" id="CAI09889.1"/>
    </source>
</evidence>
<protein>
    <recommendedName>
        <fullName evidence="5">DNA 3'-5' helicase II</fullName>
    </recommendedName>
</protein>
<dbReference type="Gene3D" id="3.40.50.300">
    <property type="entry name" value="P-loop containing nucleotide triphosphate hydrolases"/>
    <property type="match status" value="2"/>
</dbReference>
<evidence type="ECO:0000256" key="1">
    <source>
        <dbReference type="ARBA" id="ARBA00022741"/>
    </source>
</evidence>
<dbReference type="PANTHER" id="PTHR11070">
    <property type="entry name" value="UVRD / RECB / PCRA DNA HELICASE FAMILY MEMBER"/>
    <property type="match status" value="1"/>
</dbReference>
<dbReference type="InterPro" id="IPR027785">
    <property type="entry name" value="UvrD-like_helicase_C"/>
</dbReference>
<keyword evidence="3 6" id="KW-0347">Helicase</keyword>
<organism evidence="8 9">
    <name type="scientific">Aromatoleum aromaticum (strain DSM 19018 / LMG 30748 / EbN1)</name>
    <name type="common">Azoarcus sp. (strain EbN1)</name>
    <dbReference type="NCBI Taxonomy" id="76114"/>
    <lineage>
        <taxon>Bacteria</taxon>
        <taxon>Pseudomonadati</taxon>
        <taxon>Pseudomonadota</taxon>
        <taxon>Betaproteobacteria</taxon>
        <taxon>Rhodocyclales</taxon>
        <taxon>Rhodocyclaceae</taxon>
        <taxon>Aromatoleum</taxon>
    </lineage>
</organism>
<dbReference type="PROSITE" id="PS51198">
    <property type="entry name" value="UVRD_HELICASE_ATP_BIND"/>
    <property type="match status" value="1"/>
</dbReference>
<evidence type="ECO:0000259" key="7">
    <source>
        <dbReference type="PROSITE" id="PS51198"/>
    </source>
</evidence>
<dbReference type="STRING" id="76114.ebA6583"/>
<dbReference type="AlphaFoldDB" id="Q5NYH5"/>
<dbReference type="HOGENOM" id="CLU_474772_0_0_4"/>
<evidence type="ECO:0000256" key="5">
    <source>
        <dbReference type="ARBA" id="ARBA00034923"/>
    </source>
</evidence>
<dbReference type="InterPro" id="IPR000212">
    <property type="entry name" value="DNA_helicase_UvrD/REP"/>
</dbReference>
<dbReference type="GO" id="GO:0003677">
    <property type="term" value="F:DNA binding"/>
    <property type="evidence" value="ECO:0007669"/>
    <property type="project" value="InterPro"/>
</dbReference>
<dbReference type="GO" id="GO:0016887">
    <property type="term" value="F:ATP hydrolysis activity"/>
    <property type="evidence" value="ECO:0007669"/>
    <property type="project" value="RHEA"/>
</dbReference>
<keyword evidence="9" id="KW-1185">Reference proteome</keyword>
<evidence type="ECO:0000256" key="6">
    <source>
        <dbReference type="PROSITE-ProRule" id="PRU00560"/>
    </source>
</evidence>
<evidence type="ECO:0000256" key="3">
    <source>
        <dbReference type="ARBA" id="ARBA00022806"/>
    </source>
</evidence>
<name>Q5NYH5_AROAE</name>
<dbReference type="EMBL" id="CR555306">
    <property type="protein sequence ID" value="CAI09889.1"/>
    <property type="molecule type" value="Genomic_DNA"/>
</dbReference>
<keyword evidence="1 6" id="KW-0547">Nucleotide-binding</keyword>